<evidence type="ECO:0000256" key="2">
    <source>
        <dbReference type="SAM" id="MobiDB-lite"/>
    </source>
</evidence>
<keyword evidence="1" id="KW-0175">Coiled coil</keyword>
<feature type="region of interest" description="Disordered" evidence="2">
    <location>
        <begin position="389"/>
        <end position="419"/>
    </location>
</feature>
<dbReference type="AlphaFoldDB" id="A0A7S4QRQ6"/>
<evidence type="ECO:0000313" key="3">
    <source>
        <dbReference type="EMBL" id="CAE4589550.1"/>
    </source>
</evidence>
<evidence type="ECO:0000256" key="1">
    <source>
        <dbReference type="SAM" id="Coils"/>
    </source>
</evidence>
<proteinExistence type="predicted"/>
<accession>A0A7S4QRQ6</accession>
<sequence length="419" mass="42598">MATAVAAAGGVPAAGMAASGIAAMCSEEVAEFEGAPEPGLTLFVQFTWSAGLRAGLPASPEAVLCRLLACDGERCWEGDLRRRDLAGPLGESWSDPGNLRLLLEALTPGSATSPGGTEAPTGTIDPTASVLDRGATFASEGVVPPARPAGVPRAEAIWTCAEGSGLGGVSKGSAPLQLSVRLNFNEGPVVAIRGVLFPPADLSAGLMRFFALAHGAQTAADACVAAADEERAALLKRREALQGQLDALPVELEEEEERLLTEFVSVLNAQKRRCRRLWEARRAELQGAEAPLVEPAGADHKVPPGASLEDCLDRGDPVAAPGGLDGERDDPLATMCSLTFATQPHLAASPPEPGGGAGGGGTGSAFTIPLTLGMGEFGEGLLARAASAAAFAAPAQPWPPSAGTAAGQAPASGERKRRK</sequence>
<dbReference type="EMBL" id="HBNR01034249">
    <property type="protein sequence ID" value="CAE4589550.1"/>
    <property type="molecule type" value="Transcribed_RNA"/>
</dbReference>
<reference evidence="3" key="1">
    <citation type="submission" date="2021-01" db="EMBL/GenBank/DDBJ databases">
        <authorList>
            <person name="Corre E."/>
            <person name="Pelletier E."/>
            <person name="Niang G."/>
            <person name="Scheremetjew M."/>
            <person name="Finn R."/>
            <person name="Kale V."/>
            <person name="Holt S."/>
            <person name="Cochrane G."/>
            <person name="Meng A."/>
            <person name="Brown T."/>
            <person name="Cohen L."/>
        </authorList>
    </citation>
    <scope>NUCLEOTIDE SEQUENCE</scope>
    <source>
        <strain evidence="3">CCMP3105</strain>
    </source>
</reference>
<protein>
    <submittedName>
        <fullName evidence="3">Uncharacterized protein</fullName>
    </submittedName>
</protein>
<name>A0A7S4QRQ6_9DINO</name>
<feature type="coiled-coil region" evidence="1">
    <location>
        <begin position="224"/>
        <end position="258"/>
    </location>
</feature>
<dbReference type="SUPFAM" id="SSF58022">
    <property type="entry name" value="XRCC4, C-terminal oligomerization domain"/>
    <property type="match status" value="1"/>
</dbReference>
<organism evidence="3">
    <name type="scientific">Alexandrium monilatum</name>
    <dbReference type="NCBI Taxonomy" id="311494"/>
    <lineage>
        <taxon>Eukaryota</taxon>
        <taxon>Sar</taxon>
        <taxon>Alveolata</taxon>
        <taxon>Dinophyceae</taxon>
        <taxon>Gonyaulacales</taxon>
        <taxon>Pyrocystaceae</taxon>
        <taxon>Alexandrium</taxon>
    </lineage>
</organism>
<gene>
    <name evidence="3" type="ORF">AMON00008_LOCUS23510</name>
</gene>